<dbReference type="Pfam" id="PF11146">
    <property type="entry name" value="DUF2905"/>
    <property type="match status" value="1"/>
</dbReference>
<keyword evidence="3" id="KW-1185">Reference proteome</keyword>
<dbReference type="InterPro" id="IPR021320">
    <property type="entry name" value="DUF2905"/>
</dbReference>
<keyword evidence="1" id="KW-1133">Transmembrane helix</keyword>
<evidence type="ECO:0000313" key="2">
    <source>
        <dbReference type="EMBL" id="SMP17515.1"/>
    </source>
</evidence>
<dbReference type="PANTHER" id="PTHR36443">
    <property type="entry name" value="BSR5223 PROTEIN"/>
    <property type="match status" value="1"/>
</dbReference>
<organism evidence="2 3">
    <name type="scientific">Desulfurobacterium pacificum</name>
    <dbReference type="NCBI Taxonomy" id="240166"/>
    <lineage>
        <taxon>Bacteria</taxon>
        <taxon>Pseudomonadati</taxon>
        <taxon>Aquificota</taxon>
        <taxon>Aquificia</taxon>
        <taxon>Desulfurobacteriales</taxon>
        <taxon>Desulfurobacteriaceae</taxon>
        <taxon>Desulfurobacterium</taxon>
    </lineage>
</organism>
<keyword evidence="1" id="KW-0812">Transmembrane</keyword>
<evidence type="ECO:0000313" key="3">
    <source>
        <dbReference type="Proteomes" id="UP001157911"/>
    </source>
</evidence>
<protein>
    <recommendedName>
        <fullName evidence="4">DUF2905 domain-containing protein</fullName>
    </recommendedName>
</protein>
<dbReference type="EMBL" id="FXUB01000005">
    <property type="protein sequence ID" value="SMP17515.1"/>
    <property type="molecule type" value="Genomic_DNA"/>
</dbReference>
<accession>A0ABY1NT55</accession>
<name>A0ABY1NT55_9BACT</name>
<sequence>MEEVGKMLVYGGILLIITGLFIIIISKAGSGFPIGRLPGDIYIKKDNFVFYFPLGTSLLISFLLSALSFLFFLIMRKQ</sequence>
<gene>
    <name evidence="2" type="ORF">SAMN06265339_1535</name>
</gene>
<dbReference type="PANTHER" id="PTHR36443:SF1">
    <property type="entry name" value="BSR5223 PROTEIN"/>
    <property type="match status" value="1"/>
</dbReference>
<proteinExistence type="predicted"/>
<reference evidence="2 3" key="1">
    <citation type="submission" date="2017-05" db="EMBL/GenBank/DDBJ databases">
        <authorList>
            <person name="Varghese N."/>
            <person name="Submissions S."/>
        </authorList>
    </citation>
    <scope>NUCLEOTIDE SEQUENCE [LARGE SCALE GENOMIC DNA]</scope>
    <source>
        <strain evidence="2 3">DSM 15522</strain>
    </source>
</reference>
<feature type="transmembrane region" description="Helical" evidence="1">
    <location>
        <begin position="7"/>
        <end position="28"/>
    </location>
</feature>
<dbReference type="RefSeq" id="WP_283400981.1">
    <property type="nucleotide sequence ID" value="NZ_FXUB01000005.1"/>
</dbReference>
<evidence type="ECO:0008006" key="4">
    <source>
        <dbReference type="Google" id="ProtNLM"/>
    </source>
</evidence>
<feature type="transmembrane region" description="Helical" evidence="1">
    <location>
        <begin position="48"/>
        <end position="74"/>
    </location>
</feature>
<evidence type="ECO:0000256" key="1">
    <source>
        <dbReference type="SAM" id="Phobius"/>
    </source>
</evidence>
<dbReference type="Proteomes" id="UP001157911">
    <property type="component" value="Unassembled WGS sequence"/>
</dbReference>
<comment type="caution">
    <text evidence="2">The sequence shown here is derived from an EMBL/GenBank/DDBJ whole genome shotgun (WGS) entry which is preliminary data.</text>
</comment>
<keyword evidence="1" id="KW-0472">Membrane</keyword>